<dbReference type="Pfam" id="PF00089">
    <property type="entry name" value="Trypsin"/>
    <property type="match status" value="2"/>
</dbReference>
<evidence type="ECO:0000256" key="8">
    <source>
        <dbReference type="ARBA" id="ARBA00055534"/>
    </source>
</evidence>
<keyword evidence="6" id="KW-1199">Hemostasis impairing toxin</keyword>
<gene>
    <name evidence="13" type="ORF">SFRICE_011156</name>
</gene>
<evidence type="ECO:0000259" key="12">
    <source>
        <dbReference type="PROSITE" id="PS51888"/>
    </source>
</evidence>
<dbReference type="EMBL" id="ODYU01004095">
    <property type="protein sequence ID" value="SOQ43606.1"/>
    <property type="molecule type" value="Genomic_DNA"/>
</dbReference>
<dbReference type="FunFam" id="2.40.10.10:FF:000068">
    <property type="entry name" value="transmembrane protease serine 2"/>
    <property type="match status" value="1"/>
</dbReference>
<dbReference type="GO" id="GO:0006508">
    <property type="term" value="P:proteolysis"/>
    <property type="evidence" value="ECO:0007669"/>
    <property type="project" value="UniProtKB-KW"/>
</dbReference>
<evidence type="ECO:0000256" key="6">
    <source>
        <dbReference type="ARBA" id="ARBA00023240"/>
    </source>
</evidence>
<dbReference type="PRINTS" id="PR00722">
    <property type="entry name" value="CHYMOTRYPSIN"/>
</dbReference>
<keyword evidence="4" id="KW-1015">Disulfide bond</keyword>
<dbReference type="InterPro" id="IPR022700">
    <property type="entry name" value="CLIP"/>
</dbReference>
<keyword evidence="10" id="KW-0645">Protease</keyword>
<feature type="domain" description="Clip" evidence="12">
    <location>
        <begin position="416"/>
        <end position="463"/>
    </location>
</feature>
<evidence type="ECO:0000256" key="1">
    <source>
        <dbReference type="ARBA" id="ARBA00004239"/>
    </source>
</evidence>
<dbReference type="GO" id="GO:0005576">
    <property type="term" value="C:extracellular region"/>
    <property type="evidence" value="ECO:0007669"/>
    <property type="project" value="UniProtKB-SubCell"/>
</dbReference>
<keyword evidence="2" id="KW-0800">Toxin</keyword>
<name>A0A2H1VS51_SPOFR</name>
<feature type="domain" description="Peptidase S1" evidence="11">
    <location>
        <begin position="87"/>
        <end position="331"/>
    </location>
</feature>
<dbReference type="SUPFAM" id="SSF50494">
    <property type="entry name" value="Trypsin-like serine proteases"/>
    <property type="match status" value="2"/>
</dbReference>
<sequence>MDILPTPSVTTTTEYIPPVYDYVNVDPNNSGCEPIPESLTSKKTGQKAWDKCIEYQEKLVYPCEKGVALTGDLSRSNRCHHNADELIIGGTDAAQYEFPHMVMIGYGDKIEELQWLCGGALISEKFVLTAGHCIASRDLGPITYVAVGALRRGDAADRSRVYKVKNIIKHPQFQPPVKYHDIALVETENTIKLDQFVVPACLHVGDAVNDEKVQATGWGLTQYSGSVSDTLQKVVLNKFSTAECAAKYQPVRLMRQGFDPQSQTCYGDKLVSKDTCQGDSGGPIQIKNKNISCMYTVVGVTSFGRACGFVGEPGIYTRVANYVSWIEGISHVIGGEPIANCHILGTFPDFVLLLRNFRKIVKCLVIFSPTREWNLRPRVMEFKGCFKNGDWEDWEGNWTSGNLTHTTKHNAGVVSQCTHTGNGQKGRCVNMKDCPTAVRDLKFKIYPQICSFNGSSKIPNICCLEEAKNVTAILGPHAKTSNSDDQGLCPLFVSDAPYYSKKPKNVPETSKAWNKCLEYQAKIKLPCKNGTKEFAPYCGRREQLIVGGGGIDAEKDEYPHMALLTYGKEFMTSVFGCGGSLISEKYVLTAGHCSATAKGVPVSFAVFGLLRSEEMHRSPEGSIRGVQRIIRHPDHKPPATYHDIALLELDREIAFSPSIRPACLQVEDVFEQRAYASGWGLLGYRQSNANVLQNIPLWRVSDEDCKAKYLTHRTFKDGLDNATQICYGDDGLVRDTCSGDSGGPLQIRNENVFCTHLILGVTSFGKFRCGQIGTPGVYTKVPHYVTWIESVVWP</sequence>
<dbReference type="InterPro" id="IPR001254">
    <property type="entry name" value="Trypsin_dom"/>
</dbReference>
<reference evidence="13" key="1">
    <citation type="submission" date="2016-07" db="EMBL/GenBank/DDBJ databases">
        <authorList>
            <person name="Bretaudeau A."/>
        </authorList>
    </citation>
    <scope>NUCLEOTIDE SEQUENCE</scope>
    <source>
        <strain evidence="13">Rice</strain>
        <tissue evidence="13">Whole body</tissue>
    </source>
</reference>
<keyword evidence="9" id="KW-1205">Fibrinolytic toxin</keyword>
<dbReference type="InterPro" id="IPR051487">
    <property type="entry name" value="Ser/Thr_Proteases_Immune/Dev"/>
</dbReference>
<dbReference type="GO" id="GO:0004252">
    <property type="term" value="F:serine-type endopeptidase activity"/>
    <property type="evidence" value="ECO:0007669"/>
    <property type="project" value="InterPro"/>
</dbReference>
<keyword evidence="5" id="KW-0325">Glycoprotein</keyword>
<dbReference type="GO" id="GO:0090729">
    <property type="term" value="F:toxin activity"/>
    <property type="evidence" value="ECO:0007669"/>
    <property type="project" value="UniProtKB-KW"/>
</dbReference>
<dbReference type="SMART" id="SM00020">
    <property type="entry name" value="Tryp_SPc"/>
    <property type="match status" value="2"/>
</dbReference>
<keyword evidence="3" id="KW-0732">Signal</keyword>
<dbReference type="InterPro" id="IPR033116">
    <property type="entry name" value="TRYPSIN_SER"/>
</dbReference>
<comment type="function">
    <text evidence="8">Fibrinolytic activity; shows preferential cleavage of Arg-Gly bonds in all three fibrinogen chains. Contact with the caterpillars causes severe bleeding, due the anticoagulant effect of the protein.</text>
</comment>
<dbReference type="PROSITE" id="PS50240">
    <property type="entry name" value="TRYPSIN_DOM"/>
    <property type="match status" value="2"/>
</dbReference>
<comment type="similarity">
    <text evidence="7">Belongs to the peptidase S1 family. CLIP subfamily.</text>
</comment>
<evidence type="ECO:0000256" key="7">
    <source>
        <dbReference type="ARBA" id="ARBA00024195"/>
    </source>
</evidence>
<dbReference type="Gene3D" id="2.40.10.10">
    <property type="entry name" value="Trypsin-like serine proteases"/>
    <property type="match status" value="2"/>
</dbReference>
<dbReference type="PROSITE" id="PS00135">
    <property type="entry name" value="TRYPSIN_SER"/>
    <property type="match status" value="2"/>
</dbReference>
<evidence type="ECO:0000256" key="10">
    <source>
        <dbReference type="RuleBase" id="RU363034"/>
    </source>
</evidence>
<protein>
    <submittedName>
        <fullName evidence="13">SFRICE_011156</fullName>
    </submittedName>
</protein>
<evidence type="ECO:0000256" key="5">
    <source>
        <dbReference type="ARBA" id="ARBA00023180"/>
    </source>
</evidence>
<proteinExistence type="inferred from homology"/>
<evidence type="ECO:0000256" key="4">
    <source>
        <dbReference type="ARBA" id="ARBA00023157"/>
    </source>
</evidence>
<dbReference type="FunFam" id="2.40.10.10:FF:000028">
    <property type="entry name" value="Serine protease easter"/>
    <property type="match status" value="1"/>
</dbReference>
<evidence type="ECO:0000313" key="13">
    <source>
        <dbReference type="EMBL" id="SOQ43606.1"/>
    </source>
</evidence>
<keyword evidence="10" id="KW-0378">Hydrolase</keyword>
<organism evidence="13">
    <name type="scientific">Spodoptera frugiperda</name>
    <name type="common">Fall armyworm</name>
    <dbReference type="NCBI Taxonomy" id="7108"/>
    <lineage>
        <taxon>Eukaryota</taxon>
        <taxon>Metazoa</taxon>
        <taxon>Ecdysozoa</taxon>
        <taxon>Arthropoda</taxon>
        <taxon>Hexapoda</taxon>
        <taxon>Insecta</taxon>
        <taxon>Pterygota</taxon>
        <taxon>Neoptera</taxon>
        <taxon>Endopterygota</taxon>
        <taxon>Lepidoptera</taxon>
        <taxon>Glossata</taxon>
        <taxon>Ditrysia</taxon>
        <taxon>Noctuoidea</taxon>
        <taxon>Noctuidae</taxon>
        <taxon>Amphipyrinae</taxon>
        <taxon>Spodoptera</taxon>
    </lineage>
</organism>
<feature type="domain" description="Peptidase S1" evidence="11">
    <location>
        <begin position="545"/>
        <end position="793"/>
    </location>
</feature>
<dbReference type="AlphaFoldDB" id="A0A2H1VS51"/>
<dbReference type="CDD" id="cd00190">
    <property type="entry name" value="Tryp_SPc"/>
    <property type="match status" value="2"/>
</dbReference>
<keyword evidence="10" id="KW-0720">Serine protease</keyword>
<comment type="subcellular location">
    <subcellularLocation>
        <location evidence="1">Secreted</location>
        <location evidence="1">Extracellular space</location>
    </subcellularLocation>
</comment>
<dbReference type="InterPro" id="IPR018114">
    <property type="entry name" value="TRYPSIN_HIS"/>
</dbReference>
<dbReference type="InterPro" id="IPR009003">
    <property type="entry name" value="Peptidase_S1_PA"/>
</dbReference>
<dbReference type="PROSITE" id="PS51888">
    <property type="entry name" value="CLIP"/>
    <property type="match status" value="1"/>
</dbReference>
<dbReference type="PROSITE" id="PS00134">
    <property type="entry name" value="TRYPSIN_HIS"/>
    <property type="match status" value="2"/>
</dbReference>
<evidence type="ECO:0000256" key="9">
    <source>
        <dbReference type="ARBA" id="ARBA00084094"/>
    </source>
</evidence>
<dbReference type="InterPro" id="IPR001314">
    <property type="entry name" value="Peptidase_S1A"/>
</dbReference>
<evidence type="ECO:0000259" key="11">
    <source>
        <dbReference type="PROSITE" id="PS50240"/>
    </source>
</evidence>
<dbReference type="PANTHER" id="PTHR24256">
    <property type="entry name" value="TRYPTASE-RELATED"/>
    <property type="match status" value="1"/>
</dbReference>
<evidence type="ECO:0000256" key="2">
    <source>
        <dbReference type="ARBA" id="ARBA00022656"/>
    </source>
</evidence>
<evidence type="ECO:0000256" key="3">
    <source>
        <dbReference type="ARBA" id="ARBA00022729"/>
    </source>
</evidence>
<accession>A0A2H1VS51</accession>
<dbReference type="InterPro" id="IPR043504">
    <property type="entry name" value="Peptidase_S1_PA_chymotrypsin"/>
</dbReference>